<keyword evidence="3 10" id="KW-0812">Transmembrane</keyword>
<dbReference type="InterPro" id="IPR011527">
    <property type="entry name" value="ABC1_TM_dom"/>
</dbReference>
<evidence type="ECO:0000256" key="6">
    <source>
        <dbReference type="ARBA" id="ARBA00022840"/>
    </source>
</evidence>
<feature type="transmembrane region" description="Helical" evidence="10">
    <location>
        <begin position="385"/>
        <end position="413"/>
    </location>
</feature>
<dbReference type="InterPro" id="IPR003593">
    <property type="entry name" value="AAA+_ATPase"/>
</dbReference>
<dbReference type="InterPro" id="IPR003439">
    <property type="entry name" value="ABC_transporter-like_ATP-bd"/>
</dbReference>
<proteinExistence type="predicted"/>
<comment type="subcellular location">
    <subcellularLocation>
        <location evidence="1">Vacuole membrane</location>
        <topology evidence="1">Multi-pass membrane protein</topology>
    </subcellularLocation>
</comment>
<dbReference type="Gene3D" id="3.40.50.300">
    <property type="entry name" value="P-loop containing nucleotide triphosphate hydrolases"/>
    <property type="match status" value="1"/>
</dbReference>
<dbReference type="PANTHER" id="PTHR24223">
    <property type="entry name" value="ATP-BINDING CASSETTE SUB-FAMILY C"/>
    <property type="match status" value="1"/>
</dbReference>
<evidence type="ECO:0000313" key="14">
    <source>
        <dbReference type="Proteomes" id="UP001217089"/>
    </source>
</evidence>
<keyword evidence="5" id="KW-0547">Nucleotide-binding</keyword>
<keyword evidence="8 10" id="KW-0472">Membrane</keyword>
<evidence type="ECO:0000256" key="2">
    <source>
        <dbReference type="ARBA" id="ARBA00022448"/>
    </source>
</evidence>
<evidence type="ECO:0000256" key="9">
    <source>
        <dbReference type="SAM" id="MobiDB-lite"/>
    </source>
</evidence>
<evidence type="ECO:0000313" key="13">
    <source>
        <dbReference type="EMBL" id="KAJ8316169.1"/>
    </source>
</evidence>
<keyword evidence="6" id="KW-0067">ATP-binding</keyword>
<evidence type="ECO:0000256" key="5">
    <source>
        <dbReference type="ARBA" id="ARBA00022741"/>
    </source>
</evidence>
<feature type="transmembrane region" description="Helical" evidence="10">
    <location>
        <begin position="874"/>
        <end position="896"/>
    </location>
</feature>
<feature type="domain" description="ABC transmembrane type-1" evidence="12">
    <location>
        <begin position="170"/>
        <end position="451"/>
    </location>
</feature>
<dbReference type="PANTHER" id="PTHR24223:SF443">
    <property type="entry name" value="MULTIDRUG-RESISTANCE LIKE PROTEIN 1, ISOFORM I"/>
    <property type="match status" value="1"/>
</dbReference>
<feature type="region of interest" description="Disordered" evidence="9">
    <location>
        <begin position="113"/>
        <end position="151"/>
    </location>
</feature>
<evidence type="ECO:0000256" key="8">
    <source>
        <dbReference type="ARBA" id="ARBA00023136"/>
    </source>
</evidence>
<dbReference type="Proteomes" id="UP001217089">
    <property type="component" value="Unassembled WGS sequence"/>
</dbReference>
<sequence length="937" mass="106517">MFCFIYTGVVYWLYLYSIVLLKFLTKMDTQFQERNHVQKYLPRFRPSCHSGGLIVLYGSGFRKKLDEDNMWDLRPQEKSAAVVPELMVNWNREIEESKRKNAKLKAEKLKSNGVRNGRDYQTKQTDAAEMTPLHSDKKTDEEESSDEETQHKPSIVRAIVRTYGKATTRGIFIRLMFDVLQFSNPMLLGLLIAYIQNKENEPEWKGYVLASLFYVNAIVMYSIVYHNDFNMQILAMRLKSALVAALYRKSLVMNNKTKKSSTVGEIVNLMAVDCSRLEHINHVFVFCLSVPFRFILCVILLWNALGPSVLAGVAILALLIPVNTIVSSKQSANRRKMMDIKDKRSKLMSEILNGMKVLKFYAWEPSFEKKVQDIRNKELRVLRTLFFLDTVYVFTFGLVPYMVGVVTFSIYIFTQEDSYLDPGKAFVALSLFDNLKFPMFVLPHLITYFIQARVSLKRISNFIGAGELDPEGVKKDEDPDVALKIEKGTFSWDEKLEPALKNINVEVKKGKLVAVVGQVGAGKSSLFSAFLGEMDKLEGHVSMSGTVAYVPQQAWIQNATLRDNILFGKSFDETKYNKVLDACSLRSDLEVLSGGDMTEIGEKGINLSGGQKQRVNLARAVYNNSDVYLMDDSLSAVDSHVGKHIFENVIGENGLLRNKTRILITHGVHWLPMVDSIIVLTNGEISECGTYDQLLDHDGAFAQFLKTYLIQNKEPDENQECNELQDIKARVLHRLDSVMSVDDDIMPSPRQRLDSPISESGDSMSQPRSRTTSQCKTNTVLERLISMTSIEEPPTPQPRTHRPRFDRSISHFDDGRCDESLTYKSFELLMADADKTDEDEIVKADPIIEKEETEQGEVKLSVFMKYFRSIGLPWVVFIAMTAILVELAGAGANVLLSRWTEDPYLKNSSLVNTTGFKARNVMFFWRLCGSRIWRNCG</sequence>
<feature type="transmembrane region" description="Helical" evidence="10">
    <location>
        <begin position="171"/>
        <end position="195"/>
    </location>
</feature>
<keyword evidence="2" id="KW-0813">Transport</keyword>
<dbReference type="EMBL" id="JARBDR010000328">
    <property type="protein sequence ID" value="KAJ8316169.1"/>
    <property type="molecule type" value="Genomic_DNA"/>
</dbReference>
<evidence type="ECO:0000256" key="3">
    <source>
        <dbReference type="ARBA" id="ARBA00022692"/>
    </source>
</evidence>
<dbReference type="InterPro" id="IPR027417">
    <property type="entry name" value="P-loop_NTPase"/>
</dbReference>
<feature type="transmembrane region" description="Helical" evidence="10">
    <location>
        <begin position="308"/>
        <end position="328"/>
    </location>
</feature>
<feature type="compositionally biased region" description="Polar residues" evidence="9">
    <location>
        <begin position="757"/>
        <end position="774"/>
    </location>
</feature>
<reference evidence="13 14" key="1">
    <citation type="submission" date="2022-12" db="EMBL/GenBank/DDBJ databases">
        <title>Chromosome-level genome of Tegillarca granosa.</title>
        <authorList>
            <person name="Kim J."/>
        </authorList>
    </citation>
    <scope>NUCLEOTIDE SEQUENCE [LARGE SCALE GENOMIC DNA]</scope>
    <source>
        <strain evidence="13">Teg-2019</strain>
        <tissue evidence="13">Adductor muscle</tissue>
    </source>
</reference>
<dbReference type="InterPro" id="IPR017871">
    <property type="entry name" value="ABC_transporter-like_CS"/>
</dbReference>
<evidence type="ECO:0000256" key="4">
    <source>
        <dbReference type="ARBA" id="ARBA00022737"/>
    </source>
</evidence>
<dbReference type="CDD" id="cd18595">
    <property type="entry name" value="ABC_6TM_MRP1_2_3_6_D1_like"/>
    <property type="match status" value="1"/>
</dbReference>
<name>A0ABQ9FFU3_TEGGR</name>
<dbReference type="PROSITE" id="PS00211">
    <property type="entry name" value="ABC_TRANSPORTER_1"/>
    <property type="match status" value="1"/>
</dbReference>
<organism evidence="13 14">
    <name type="scientific">Tegillarca granosa</name>
    <name type="common">Malaysian cockle</name>
    <name type="synonym">Anadara granosa</name>
    <dbReference type="NCBI Taxonomy" id="220873"/>
    <lineage>
        <taxon>Eukaryota</taxon>
        <taxon>Metazoa</taxon>
        <taxon>Spiralia</taxon>
        <taxon>Lophotrochozoa</taxon>
        <taxon>Mollusca</taxon>
        <taxon>Bivalvia</taxon>
        <taxon>Autobranchia</taxon>
        <taxon>Pteriomorphia</taxon>
        <taxon>Arcoida</taxon>
        <taxon>Arcoidea</taxon>
        <taxon>Arcidae</taxon>
        <taxon>Tegillarca</taxon>
    </lineage>
</organism>
<dbReference type="Pfam" id="PF00005">
    <property type="entry name" value="ABC_tran"/>
    <property type="match status" value="1"/>
</dbReference>
<accession>A0ABQ9FFU3</accession>
<dbReference type="SMART" id="SM00382">
    <property type="entry name" value="AAA"/>
    <property type="match status" value="1"/>
</dbReference>
<comment type="caution">
    <text evidence="13">The sequence shown here is derived from an EMBL/GenBank/DDBJ whole genome shotgun (WGS) entry which is preliminary data.</text>
</comment>
<feature type="transmembrane region" description="Helical" evidence="10">
    <location>
        <begin position="207"/>
        <end position="227"/>
    </location>
</feature>
<feature type="transmembrane region" description="Helical" evidence="10">
    <location>
        <begin position="6"/>
        <end position="24"/>
    </location>
</feature>
<dbReference type="InterPro" id="IPR050173">
    <property type="entry name" value="ABC_transporter_C-like"/>
</dbReference>
<evidence type="ECO:0000256" key="1">
    <source>
        <dbReference type="ARBA" id="ARBA00004128"/>
    </source>
</evidence>
<evidence type="ECO:0000256" key="7">
    <source>
        <dbReference type="ARBA" id="ARBA00022989"/>
    </source>
</evidence>
<dbReference type="InterPro" id="IPR036640">
    <property type="entry name" value="ABC1_TM_sf"/>
</dbReference>
<gene>
    <name evidence="13" type="ORF">KUTeg_006183</name>
</gene>
<dbReference type="Gene3D" id="1.20.1560.10">
    <property type="entry name" value="ABC transporter type 1, transmembrane domain"/>
    <property type="match status" value="1"/>
</dbReference>
<dbReference type="SUPFAM" id="SSF52540">
    <property type="entry name" value="P-loop containing nucleoside triphosphate hydrolases"/>
    <property type="match status" value="1"/>
</dbReference>
<feature type="domain" description="ABC transporter" evidence="11">
    <location>
        <begin position="483"/>
        <end position="707"/>
    </location>
</feature>
<dbReference type="CDD" id="cd03250">
    <property type="entry name" value="ABCC_MRP_domain1"/>
    <property type="match status" value="1"/>
</dbReference>
<evidence type="ECO:0000259" key="12">
    <source>
        <dbReference type="PROSITE" id="PS50929"/>
    </source>
</evidence>
<dbReference type="Pfam" id="PF00664">
    <property type="entry name" value="ABC_membrane"/>
    <property type="match status" value="1"/>
</dbReference>
<evidence type="ECO:0000256" key="10">
    <source>
        <dbReference type="SAM" id="Phobius"/>
    </source>
</evidence>
<keyword evidence="4" id="KW-0677">Repeat</keyword>
<feature type="transmembrane region" description="Helical" evidence="10">
    <location>
        <begin position="283"/>
        <end position="302"/>
    </location>
</feature>
<evidence type="ECO:0000259" key="11">
    <source>
        <dbReference type="PROSITE" id="PS50893"/>
    </source>
</evidence>
<dbReference type="SUPFAM" id="SSF90123">
    <property type="entry name" value="ABC transporter transmembrane region"/>
    <property type="match status" value="1"/>
</dbReference>
<keyword evidence="14" id="KW-1185">Reference proteome</keyword>
<protein>
    <submittedName>
        <fullName evidence="13">Uncharacterized protein</fullName>
    </submittedName>
</protein>
<dbReference type="PROSITE" id="PS50893">
    <property type="entry name" value="ABC_TRANSPORTER_2"/>
    <property type="match status" value="1"/>
</dbReference>
<keyword evidence="7 10" id="KW-1133">Transmembrane helix</keyword>
<feature type="region of interest" description="Disordered" evidence="9">
    <location>
        <begin position="743"/>
        <end position="774"/>
    </location>
</feature>
<dbReference type="PROSITE" id="PS50929">
    <property type="entry name" value="ABC_TM1F"/>
    <property type="match status" value="1"/>
</dbReference>